<dbReference type="PROSITE" id="PS51257">
    <property type="entry name" value="PROKAR_LIPOPROTEIN"/>
    <property type="match status" value="1"/>
</dbReference>
<evidence type="ECO:0000313" key="4">
    <source>
        <dbReference type="Proteomes" id="UP001321506"/>
    </source>
</evidence>
<sequence length="171" mass="17889">MKLRVAAGAVAIASILALTGCGGIGEPGNDMTAPTGTPSPQDTNRNYESVDREPITELKTTDSSHGEVVVDNNGMVVYMTDLDEAGSSDSNCDDKCLVEWIPVPEGDTPPELNGVSGELGTIESNADVTQVTLNGMPLYYYVRDTQPGDTAGQGNAGVWWLVGPDGEKVKG</sequence>
<dbReference type="AlphaFoldDB" id="A0AAW6T5T0"/>
<dbReference type="Pfam" id="PF03640">
    <property type="entry name" value="Lipoprotein_15"/>
    <property type="match status" value="2"/>
</dbReference>
<comment type="caution">
    <text evidence="3">The sequence shown here is derived from an EMBL/GenBank/DDBJ whole genome shotgun (WGS) entry which is preliminary data.</text>
</comment>
<organism evidence="3 4">
    <name type="scientific">Ruicaihuangia caeni</name>
    <dbReference type="NCBI Taxonomy" id="3042517"/>
    <lineage>
        <taxon>Bacteria</taxon>
        <taxon>Bacillati</taxon>
        <taxon>Actinomycetota</taxon>
        <taxon>Actinomycetes</taxon>
        <taxon>Micrococcales</taxon>
        <taxon>Microbacteriaceae</taxon>
        <taxon>Ruicaihuangia</taxon>
    </lineage>
</organism>
<dbReference type="Proteomes" id="UP001321506">
    <property type="component" value="Unassembled WGS sequence"/>
</dbReference>
<evidence type="ECO:0000256" key="1">
    <source>
        <dbReference type="SAM" id="MobiDB-lite"/>
    </source>
</evidence>
<accession>A0AAW6T5T0</accession>
<evidence type="ECO:0000313" key="3">
    <source>
        <dbReference type="EMBL" id="MDI2099185.1"/>
    </source>
</evidence>
<dbReference type="PANTHER" id="PTHR39335">
    <property type="entry name" value="BLL4220 PROTEIN"/>
    <property type="match status" value="1"/>
</dbReference>
<protein>
    <recommendedName>
        <fullName evidence="5">Lipoprotein with Yx(FWY)xxD motif</fullName>
    </recommendedName>
</protein>
<dbReference type="InterPro" id="IPR005297">
    <property type="entry name" value="Lipoprotein_repeat"/>
</dbReference>
<name>A0AAW6T5T0_9MICO</name>
<feature type="signal peptide" evidence="2">
    <location>
        <begin position="1"/>
        <end position="19"/>
    </location>
</feature>
<feature type="compositionally biased region" description="Polar residues" evidence="1">
    <location>
        <begin position="32"/>
        <end position="47"/>
    </location>
</feature>
<feature type="chain" id="PRO_5043655809" description="Lipoprotein with Yx(FWY)xxD motif" evidence="2">
    <location>
        <begin position="20"/>
        <end position="171"/>
    </location>
</feature>
<dbReference type="RefSeq" id="WP_281488964.1">
    <property type="nucleotide sequence ID" value="NZ_JASATX010000003.1"/>
</dbReference>
<dbReference type="PANTHER" id="PTHR39335:SF1">
    <property type="entry name" value="BLL4220 PROTEIN"/>
    <property type="match status" value="1"/>
</dbReference>
<dbReference type="EMBL" id="JASATX010000003">
    <property type="protein sequence ID" value="MDI2099185.1"/>
    <property type="molecule type" value="Genomic_DNA"/>
</dbReference>
<gene>
    <name evidence="3" type="ORF">QF206_09455</name>
</gene>
<proteinExistence type="predicted"/>
<dbReference type="GO" id="GO:0043448">
    <property type="term" value="P:alkane catabolic process"/>
    <property type="evidence" value="ECO:0007669"/>
    <property type="project" value="TreeGrafter"/>
</dbReference>
<reference evidence="3 4" key="1">
    <citation type="submission" date="2023-04" db="EMBL/GenBank/DDBJ databases">
        <title>Klugiella caeni sp. nov. isolated from the sludge of biochemical tank.</title>
        <authorList>
            <person name="Geng K."/>
        </authorList>
    </citation>
    <scope>NUCLEOTIDE SEQUENCE [LARGE SCALE GENOMIC DNA]</scope>
    <source>
        <strain evidence="3 4">YN-L-19</strain>
    </source>
</reference>
<feature type="region of interest" description="Disordered" evidence="1">
    <location>
        <begin position="27"/>
        <end position="48"/>
    </location>
</feature>
<evidence type="ECO:0008006" key="5">
    <source>
        <dbReference type="Google" id="ProtNLM"/>
    </source>
</evidence>
<evidence type="ECO:0000256" key="2">
    <source>
        <dbReference type="SAM" id="SignalP"/>
    </source>
</evidence>
<keyword evidence="4" id="KW-1185">Reference proteome</keyword>
<keyword evidence="2" id="KW-0732">Signal</keyword>